<accession>A0ABN9Y9N0</accession>
<feature type="region of interest" description="Disordered" evidence="1">
    <location>
        <begin position="40"/>
        <end position="73"/>
    </location>
</feature>
<proteinExistence type="predicted"/>
<dbReference type="EMBL" id="CAUYUJ010022187">
    <property type="protein sequence ID" value="CAK0909396.1"/>
    <property type="molecule type" value="Genomic_DNA"/>
</dbReference>
<comment type="caution">
    <text evidence="2">The sequence shown here is derived from an EMBL/GenBank/DDBJ whole genome shotgun (WGS) entry which is preliminary data.</text>
</comment>
<sequence length="136" mass="15093">MGRDAFLKKAVSDVAHWSAEDVSEGGARTLPYGDRTLSYGNTAKAASDNESTHPMIQSRRRRERRGRENRELASPCPCAAIGAKSTLWRLEAFPETEAGGCKFALQKASIRSSGWCRNMDTTKHEAHREYHKSGLP</sequence>
<protein>
    <submittedName>
        <fullName evidence="2">Uncharacterized protein</fullName>
    </submittedName>
</protein>
<evidence type="ECO:0000313" key="2">
    <source>
        <dbReference type="EMBL" id="CAK0909396.1"/>
    </source>
</evidence>
<reference evidence="2" key="1">
    <citation type="submission" date="2023-10" db="EMBL/GenBank/DDBJ databases">
        <authorList>
            <person name="Chen Y."/>
            <person name="Shah S."/>
            <person name="Dougan E. K."/>
            <person name="Thang M."/>
            <person name="Chan C."/>
        </authorList>
    </citation>
    <scope>NUCLEOTIDE SEQUENCE [LARGE SCALE GENOMIC DNA]</scope>
</reference>
<gene>
    <name evidence="2" type="ORF">PCOR1329_LOCUS83827</name>
</gene>
<name>A0ABN9Y9N0_9DINO</name>
<organism evidence="2 3">
    <name type="scientific">Prorocentrum cordatum</name>
    <dbReference type="NCBI Taxonomy" id="2364126"/>
    <lineage>
        <taxon>Eukaryota</taxon>
        <taxon>Sar</taxon>
        <taxon>Alveolata</taxon>
        <taxon>Dinophyceae</taxon>
        <taxon>Prorocentrales</taxon>
        <taxon>Prorocentraceae</taxon>
        <taxon>Prorocentrum</taxon>
    </lineage>
</organism>
<evidence type="ECO:0000313" key="3">
    <source>
        <dbReference type="Proteomes" id="UP001189429"/>
    </source>
</evidence>
<evidence type="ECO:0000256" key="1">
    <source>
        <dbReference type="SAM" id="MobiDB-lite"/>
    </source>
</evidence>
<dbReference type="Proteomes" id="UP001189429">
    <property type="component" value="Unassembled WGS sequence"/>
</dbReference>
<keyword evidence="3" id="KW-1185">Reference proteome</keyword>